<dbReference type="PROSITE" id="PS00095">
    <property type="entry name" value="C5_MTASE_2"/>
    <property type="match status" value="1"/>
</dbReference>
<evidence type="ECO:0000313" key="9">
    <source>
        <dbReference type="Proteomes" id="UP000256718"/>
    </source>
</evidence>
<dbReference type="InterPro" id="IPR031303">
    <property type="entry name" value="C5_meth_CS"/>
</dbReference>
<dbReference type="PROSITE" id="PS51679">
    <property type="entry name" value="SAM_MT_C5"/>
    <property type="match status" value="1"/>
</dbReference>
<dbReference type="GO" id="GO:0003886">
    <property type="term" value="F:DNA (cytosine-5-)-methyltransferase activity"/>
    <property type="evidence" value="ECO:0007669"/>
    <property type="project" value="UniProtKB-EC"/>
</dbReference>
<dbReference type="EMBL" id="QHGZ01000068">
    <property type="protein sequence ID" value="RDY86703.1"/>
    <property type="molecule type" value="Genomic_DNA"/>
</dbReference>
<dbReference type="NCBIfam" id="TIGR00675">
    <property type="entry name" value="dcm"/>
    <property type="match status" value="1"/>
</dbReference>
<dbReference type="Pfam" id="PF00145">
    <property type="entry name" value="DNA_methylase"/>
    <property type="match status" value="1"/>
</dbReference>
<evidence type="ECO:0000313" key="8">
    <source>
        <dbReference type="EMBL" id="RDY86703.1"/>
    </source>
</evidence>
<keyword evidence="2 5" id="KW-0808">Transferase</keyword>
<dbReference type="InterPro" id="IPR050390">
    <property type="entry name" value="C5-Methyltransferase"/>
</dbReference>
<dbReference type="GO" id="GO:0009307">
    <property type="term" value="P:DNA restriction-modification system"/>
    <property type="evidence" value="ECO:0007669"/>
    <property type="project" value="UniProtKB-KW"/>
</dbReference>
<dbReference type="RefSeq" id="WP_001145976.1">
    <property type="nucleotide sequence ID" value="NZ_CHDK01000006.1"/>
</dbReference>
<dbReference type="Gene3D" id="3.90.120.10">
    <property type="entry name" value="DNA Methylase, subunit A, domain 2"/>
    <property type="match status" value="1"/>
</dbReference>
<sequence length="516" mass="58848">MPYAIDLFCGAGGFSEGILQAGFDIIFSSDKSPMVEETYTNRHKQLGLVEGVDTHFELADIKELTSDKIFQSINSLKYGNIFERGTIDVIFGGPPCQGFSRLGKRDSKDPRNMLFHEYLRIIKDVMPRYVVMENVTGILDMQMLDFPSVLNDRIYGGQHLVQSILRNELEELGYTLLDVQVLNAANFGVPQQRNRVVFLAYRNDVAPIQYPESDNDIPNATVYDALGDLYGGEFSYETNYSLQSRLGRTPNTDGHPITNDNPLNMEISRHDDIVTQRFSLYQQGENRAKAVNRIQLEGLELKRDYPNLFIESLFQINGKANQLHIIKQLKKQDLLQESFKSERWLQFTNRQLGLLSMNDTDNSAKQHILKSLALRLKTSFEEAELFWNEIKNQLNSDITEDKFSKMLRDGDLTPEAIEAIFTKKSIRVRLDQNSVSPTMVTLPDDYIHPFFNRVLTVREMARLQSFDDSFEFLGKRTTGGDKRAKETPQFTQVGNAVPPLLAKAIAEQVMIALNND</sequence>
<dbReference type="Proteomes" id="UP000256718">
    <property type="component" value="Unassembled WGS sequence"/>
</dbReference>
<evidence type="ECO:0000256" key="4">
    <source>
        <dbReference type="ARBA" id="ARBA00022747"/>
    </source>
</evidence>
<feature type="active site" evidence="5">
    <location>
        <position position="96"/>
    </location>
</feature>
<accession>A0A7Z6RDE9</accession>
<dbReference type="GO" id="GO:0044027">
    <property type="term" value="P:negative regulation of gene expression via chromosomal CpG island methylation"/>
    <property type="evidence" value="ECO:0007669"/>
    <property type="project" value="TreeGrafter"/>
</dbReference>
<dbReference type="AlphaFoldDB" id="A0A7Z6RDE9"/>
<dbReference type="PROSITE" id="PS00094">
    <property type="entry name" value="C5_MTASE_1"/>
    <property type="match status" value="1"/>
</dbReference>
<dbReference type="Gene3D" id="3.40.50.150">
    <property type="entry name" value="Vaccinia Virus protein VP39"/>
    <property type="match status" value="1"/>
</dbReference>
<dbReference type="PRINTS" id="PR00105">
    <property type="entry name" value="C5METTRFRASE"/>
</dbReference>
<organism evidence="8 9">
    <name type="scientific">Streptococcus agalactiae</name>
    <dbReference type="NCBI Taxonomy" id="1311"/>
    <lineage>
        <taxon>Bacteria</taxon>
        <taxon>Bacillati</taxon>
        <taxon>Bacillota</taxon>
        <taxon>Bacilli</taxon>
        <taxon>Lactobacillales</taxon>
        <taxon>Streptococcaceae</taxon>
        <taxon>Streptococcus</taxon>
    </lineage>
</organism>
<keyword evidence="1 5" id="KW-0489">Methyltransferase</keyword>
<gene>
    <name evidence="8" type="ORF">C4618_02375</name>
</gene>
<protein>
    <recommendedName>
        <fullName evidence="7">Cytosine-specific methyltransferase</fullName>
        <ecNumber evidence="7">2.1.1.37</ecNumber>
    </recommendedName>
</protein>
<reference evidence="8 9" key="1">
    <citation type="journal article" date="2018" name="Emerg. Microbes Infect.">
        <title>Phenotypic and molecular analysis of nontypeable Group B streptococci: identification of cps2a and hybrid cps2a/cps5 Group B streptococcal capsule gene clusters.</title>
        <authorList>
            <person name="Alhhazmi A."/>
            <person name="Tyrrell G.J."/>
        </authorList>
    </citation>
    <scope>NUCLEOTIDE SEQUENCE [LARGE SCALE GENOMIC DNA]</scope>
    <source>
        <strain evidence="8 9">PLGBS17</strain>
    </source>
</reference>
<dbReference type="InterPro" id="IPR029063">
    <property type="entry name" value="SAM-dependent_MTases_sf"/>
</dbReference>
<dbReference type="InterPro" id="IPR018117">
    <property type="entry name" value="C5_DNA_meth_AS"/>
</dbReference>
<evidence type="ECO:0000256" key="2">
    <source>
        <dbReference type="ARBA" id="ARBA00022679"/>
    </source>
</evidence>
<evidence type="ECO:0000256" key="3">
    <source>
        <dbReference type="ARBA" id="ARBA00022691"/>
    </source>
</evidence>
<comment type="catalytic activity">
    <reaction evidence="7">
        <text>a 2'-deoxycytidine in DNA + S-adenosyl-L-methionine = a 5-methyl-2'-deoxycytidine in DNA + S-adenosyl-L-homocysteine + H(+)</text>
        <dbReference type="Rhea" id="RHEA:13681"/>
        <dbReference type="Rhea" id="RHEA-COMP:11369"/>
        <dbReference type="Rhea" id="RHEA-COMP:11370"/>
        <dbReference type="ChEBI" id="CHEBI:15378"/>
        <dbReference type="ChEBI" id="CHEBI:57856"/>
        <dbReference type="ChEBI" id="CHEBI:59789"/>
        <dbReference type="ChEBI" id="CHEBI:85452"/>
        <dbReference type="ChEBI" id="CHEBI:85454"/>
        <dbReference type="EC" id="2.1.1.37"/>
    </reaction>
</comment>
<dbReference type="SUPFAM" id="SSF53335">
    <property type="entry name" value="S-adenosyl-L-methionine-dependent methyltransferases"/>
    <property type="match status" value="1"/>
</dbReference>
<dbReference type="EC" id="2.1.1.37" evidence="7"/>
<keyword evidence="3 5" id="KW-0949">S-adenosyl-L-methionine</keyword>
<dbReference type="GO" id="GO:0032259">
    <property type="term" value="P:methylation"/>
    <property type="evidence" value="ECO:0007669"/>
    <property type="project" value="UniProtKB-KW"/>
</dbReference>
<keyword evidence="4" id="KW-0680">Restriction system</keyword>
<evidence type="ECO:0000256" key="1">
    <source>
        <dbReference type="ARBA" id="ARBA00022603"/>
    </source>
</evidence>
<dbReference type="PANTHER" id="PTHR10629:SF52">
    <property type="entry name" value="DNA (CYTOSINE-5)-METHYLTRANSFERASE 1"/>
    <property type="match status" value="1"/>
</dbReference>
<proteinExistence type="inferred from homology"/>
<dbReference type="InterPro" id="IPR001525">
    <property type="entry name" value="C5_MeTfrase"/>
</dbReference>
<comment type="caution">
    <text evidence="8">The sequence shown here is derived from an EMBL/GenBank/DDBJ whole genome shotgun (WGS) entry which is preliminary data.</text>
</comment>
<evidence type="ECO:0000256" key="5">
    <source>
        <dbReference type="PROSITE-ProRule" id="PRU01016"/>
    </source>
</evidence>
<name>A0A7Z6RDE9_STRAG</name>
<comment type="similarity">
    <text evidence="5 6">Belongs to the class I-like SAM-binding methyltransferase superfamily. C5-methyltransferase family.</text>
</comment>
<evidence type="ECO:0000256" key="6">
    <source>
        <dbReference type="RuleBase" id="RU000416"/>
    </source>
</evidence>
<evidence type="ECO:0000256" key="7">
    <source>
        <dbReference type="RuleBase" id="RU000417"/>
    </source>
</evidence>
<dbReference type="PANTHER" id="PTHR10629">
    <property type="entry name" value="CYTOSINE-SPECIFIC METHYLTRANSFERASE"/>
    <property type="match status" value="1"/>
</dbReference>
<dbReference type="GO" id="GO:0003677">
    <property type="term" value="F:DNA binding"/>
    <property type="evidence" value="ECO:0007669"/>
    <property type="project" value="TreeGrafter"/>
</dbReference>